<feature type="coiled-coil region" evidence="5">
    <location>
        <begin position="60"/>
        <end position="87"/>
    </location>
</feature>
<dbReference type="SUPFAM" id="SSF56349">
    <property type="entry name" value="DNA breaking-rejoining enzymes"/>
    <property type="match status" value="1"/>
</dbReference>
<evidence type="ECO:0000256" key="2">
    <source>
        <dbReference type="ARBA" id="ARBA00023125"/>
    </source>
</evidence>
<evidence type="ECO:0000256" key="4">
    <source>
        <dbReference type="PROSITE-ProRule" id="PRU01248"/>
    </source>
</evidence>
<keyword evidence="3" id="KW-0233">DNA recombination</keyword>
<evidence type="ECO:0000256" key="3">
    <source>
        <dbReference type="ARBA" id="ARBA00023172"/>
    </source>
</evidence>
<dbReference type="GO" id="GO:0003677">
    <property type="term" value="F:DNA binding"/>
    <property type="evidence" value="ECO:0007669"/>
    <property type="project" value="UniProtKB-UniRule"/>
</dbReference>
<keyword evidence="9" id="KW-1185">Reference proteome</keyword>
<dbReference type="Gene3D" id="1.10.150.130">
    <property type="match status" value="1"/>
</dbReference>
<dbReference type="EMBL" id="JADBEL010000039">
    <property type="protein sequence ID" value="MBE1556847.1"/>
    <property type="molecule type" value="Genomic_DNA"/>
</dbReference>
<dbReference type="InterPro" id="IPR010998">
    <property type="entry name" value="Integrase_recombinase_N"/>
</dbReference>
<dbReference type="PROSITE" id="PS51900">
    <property type="entry name" value="CB"/>
    <property type="match status" value="1"/>
</dbReference>
<dbReference type="InterPro" id="IPR044068">
    <property type="entry name" value="CB"/>
</dbReference>
<evidence type="ECO:0000259" key="7">
    <source>
        <dbReference type="PROSITE" id="PS51900"/>
    </source>
</evidence>
<comment type="similarity">
    <text evidence="1">Belongs to the 'phage' integrase family.</text>
</comment>
<evidence type="ECO:0000313" key="9">
    <source>
        <dbReference type="Proteomes" id="UP000658225"/>
    </source>
</evidence>
<feature type="domain" description="Tyr recombinase" evidence="6">
    <location>
        <begin position="175"/>
        <end position="372"/>
    </location>
</feature>
<evidence type="ECO:0000256" key="5">
    <source>
        <dbReference type="SAM" id="Coils"/>
    </source>
</evidence>
<gene>
    <name evidence="8" type="ORF">H4683_003973</name>
</gene>
<proteinExistence type="inferred from homology"/>
<dbReference type="InterPro" id="IPR013762">
    <property type="entry name" value="Integrase-like_cat_sf"/>
</dbReference>
<dbReference type="GO" id="GO:0006310">
    <property type="term" value="P:DNA recombination"/>
    <property type="evidence" value="ECO:0007669"/>
    <property type="project" value="UniProtKB-KW"/>
</dbReference>
<keyword evidence="2 4" id="KW-0238">DNA-binding</keyword>
<dbReference type="RefSeq" id="WP_192600461.1">
    <property type="nucleotide sequence ID" value="NZ_JADBEL010000039.1"/>
</dbReference>
<dbReference type="InterPro" id="IPR050090">
    <property type="entry name" value="Tyrosine_recombinase_XerCD"/>
</dbReference>
<protein>
    <submittedName>
        <fullName evidence="8">Site-specific recombinase XerD</fullName>
    </submittedName>
</protein>
<dbReference type="PROSITE" id="PS51898">
    <property type="entry name" value="TYR_RECOMBINASE"/>
    <property type="match status" value="1"/>
</dbReference>
<accession>A0A927RGV1</accession>
<dbReference type="PANTHER" id="PTHR30349:SF41">
    <property type="entry name" value="INTEGRASE_RECOMBINASE PROTEIN MJ0367-RELATED"/>
    <property type="match status" value="1"/>
</dbReference>
<evidence type="ECO:0000256" key="1">
    <source>
        <dbReference type="ARBA" id="ARBA00008857"/>
    </source>
</evidence>
<name>A0A927RGV1_9BACL</name>
<dbReference type="Pfam" id="PF00589">
    <property type="entry name" value="Phage_integrase"/>
    <property type="match status" value="1"/>
</dbReference>
<keyword evidence="5" id="KW-0175">Coiled coil</keyword>
<dbReference type="InterPro" id="IPR011010">
    <property type="entry name" value="DNA_brk_join_enz"/>
</dbReference>
<sequence>MHSIIGQKQEIQINAFRMELSDTSTLRILQNRLDESEKLKQPAFHDFTDTEMMKWFLHRRKYLMERNERSERTVKEYERELSLFVEQFLTHSAEINVDVDYLIESSLFKSIQSRHLRRYQEWLATESPHVISKGSYSPATLERKTTIIKAFFAFLHKVRYIQEPIHEGLRIASVRKDDRPNRDLGPVDVIAILNTFKDINHPIMFGIVHVLTTTGMRNEEFCRLQVRDLKIDGIQNMYYLDVVGKGNKRRHIPLKDKVVTSIRQYRAARGLTTFEHSQPDMPLFTTNTGRAFSPSYLSQYVSAQISGTIQLKLSDPSLNITPHIFRHAFAIISKLNGVDIYDIMRSLGHEKIETTMIYLEKIFEKERHAIHAWKSDQFGEYI</sequence>
<dbReference type="AlphaFoldDB" id="A0A927RGV1"/>
<reference evidence="8" key="1">
    <citation type="submission" date="2020-10" db="EMBL/GenBank/DDBJ databases">
        <title>Genomic Encyclopedia of Type Strains, Phase IV (KMG-IV): sequencing the most valuable type-strain genomes for metagenomic binning, comparative biology and taxonomic classification.</title>
        <authorList>
            <person name="Goeker M."/>
        </authorList>
    </citation>
    <scope>NUCLEOTIDE SEQUENCE</scope>
    <source>
        <strain evidence="8">DSM 13886</strain>
    </source>
</reference>
<dbReference type="Proteomes" id="UP000658225">
    <property type="component" value="Unassembled WGS sequence"/>
</dbReference>
<dbReference type="InterPro" id="IPR002104">
    <property type="entry name" value="Integrase_catalytic"/>
</dbReference>
<comment type="caution">
    <text evidence="8">The sequence shown here is derived from an EMBL/GenBank/DDBJ whole genome shotgun (WGS) entry which is preliminary data.</text>
</comment>
<dbReference type="PANTHER" id="PTHR30349">
    <property type="entry name" value="PHAGE INTEGRASE-RELATED"/>
    <property type="match status" value="1"/>
</dbReference>
<dbReference type="GO" id="GO:0015074">
    <property type="term" value="P:DNA integration"/>
    <property type="evidence" value="ECO:0007669"/>
    <property type="project" value="InterPro"/>
</dbReference>
<feature type="domain" description="Core-binding (CB)" evidence="7">
    <location>
        <begin position="50"/>
        <end position="156"/>
    </location>
</feature>
<evidence type="ECO:0000259" key="6">
    <source>
        <dbReference type="PROSITE" id="PS51898"/>
    </source>
</evidence>
<organism evidence="8 9">
    <name type="scientific">Sporosarcina limicola</name>
    <dbReference type="NCBI Taxonomy" id="34101"/>
    <lineage>
        <taxon>Bacteria</taxon>
        <taxon>Bacillati</taxon>
        <taxon>Bacillota</taxon>
        <taxon>Bacilli</taxon>
        <taxon>Bacillales</taxon>
        <taxon>Caryophanaceae</taxon>
        <taxon>Sporosarcina</taxon>
    </lineage>
</organism>
<evidence type="ECO:0000313" key="8">
    <source>
        <dbReference type="EMBL" id="MBE1556847.1"/>
    </source>
</evidence>
<dbReference type="Gene3D" id="1.10.443.10">
    <property type="entry name" value="Intergrase catalytic core"/>
    <property type="match status" value="1"/>
</dbReference>